<organism evidence="7 8">
    <name type="scientific">Candidatus Nomurabacteria bacterium RIFCSPLOWO2_12_FULL_44_11</name>
    <dbReference type="NCBI Taxonomy" id="1801796"/>
    <lineage>
        <taxon>Bacteria</taxon>
        <taxon>Candidatus Nomuraibacteriota</taxon>
    </lineage>
</organism>
<feature type="domain" description="D-isomer specific 2-hydroxyacid dehydrogenase catalytic" evidence="5">
    <location>
        <begin position="4"/>
        <end position="322"/>
    </location>
</feature>
<dbReference type="PROSITE" id="PS00671">
    <property type="entry name" value="D_2_HYDROXYACID_DH_3"/>
    <property type="match status" value="1"/>
</dbReference>
<name>A0A1F6Y5K7_9BACT</name>
<evidence type="ECO:0000256" key="3">
    <source>
        <dbReference type="ARBA" id="ARBA00023027"/>
    </source>
</evidence>
<protein>
    <submittedName>
        <fullName evidence="7">D-glycerate dehydrogenase</fullName>
    </submittedName>
</protein>
<dbReference type="GO" id="GO:0030267">
    <property type="term" value="F:glyoxylate reductase (NADPH) activity"/>
    <property type="evidence" value="ECO:0007669"/>
    <property type="project" value="TreeGrafter"/>
</dbReference>
<evidence type="ECO:0000313" key="8">
    <source>
        <dbReference type="Proteomes" id="UP000178645"/>
    </source>
</evidence>
<keyword evidence="3" id="KW-0520">NAD</keyword>
<dbReference type="InterPro" id="IPR006139">
    <property type="entry name" value="D-isomer_2_OHA_DH_cat_dom"/>
</dbReference>
<dbReference type="EMBL" id="MFVU01000021">
    <property type="protein sequence ID" value="OGJ01605.1"/>
    <property type="molecule type" value="Genomic_DNA"/>
</dbReference>
<sequence>MKSIFITRQIPENGIKILKEKGYDVTVGKYKTPPTQPELIEELKKKNYDVVVPLLTDKIDSAVFDAVPTVKIFANYSVGFDNIDLEEATKRNIAVTNTPGDYVDGVAEHAVALLLAIMARLAEADQFVRAGKYQGWDPMLFMGDKLNGKTVAVIGTGRIGERFARKLSSGFGVKIIYYDVVRNERIEKECGAQFVSSVNEALALADAVSIHVPLLPTTHHLINKNNLAKMKPTAYLINTSRGPVVDEEALVKALQNGRIRGAGLDVFEFEPKLTKGLVKLSNTVLSPHIASSQLESREEMAEIVANNIIDFFEGRVPRNKVNK</sequence>
<dbReference type="SUPFAM" id="SSF51735">
    <property type="entry name" value="NAD(P)-binding Rossmann-fold domains"/>
    <property type="match status" value="1"/>
</dbReference>
<dbReference type="PROSITE" id="PS00065">
    <property type="entry name" value="D_2_HYDROXYACID_DH_1"/>
    <property type="match status" value="1"/>
</dbReference>
<evidence type="ECO:0000259" key="6">
    <source>
        <dbReference type="Pfam" id="PF02826"/>
    </source>
</evidence>
<dbReference type="PROSITE" id="PS00670">
    <property type="entry name" value="D_2_HYDROXYACID_DH_2"/>
    <property type="match status" value="1"/>
</dbReference>
<dbReference type="InterPro" id="IPR006140">
    <property type="entry name" value="D-isomer_DH_NAD-bd"/>
</dbReference>
<dbReference type="InterPro" id="IPR029752">
    <property type="entry name" value="D-isomer_DH_CS1"/>
</dbReference>
<comment type="caution">
    <text evidence="7">The sequence shown here is derived from an EMBL/GenBank/DDBJ whole genome shotgun (WGS) entry which is preliminary data.</text>
</comment>
<evidence type="ECO:0000256" key="2">
    <source>
        <dbReference type="ARBA" id="ARBA00023002"/>
    </source>
</evidence>
<dbReference type="GO" id="GO:0051287">
    <property type="term" value="F:NAD binding"/>
    <property type="evidence" value="ECO:0007669"/>
    <property type="project" value="InterPro"/>
</dbReference>
<feature type="domain" description="D-isomer specific 2-hydroxyacid dehydrogenase NAD-binding" evidence="6">
    <location>
        <begin position="111"/>
        <end position="290"/>
    </location>
</feature>
<dbReference type="InterPro" id="IPR036291">
    <property type="entry name" value="NAD(P)-bd_dom_sf"/>
</dbReference>
<gene>
    <name evidence="7" type="ORF">A3G53_02470</name>
</gene>
<proteinExistence type="inferred from homology"/>
<dbReference type="InterPro" id="IPR050223">
    <property type="entry name" value="D-isomer_2-hydroxyacid_DH"/>
</dbReference>
<evidence type="ECO:0000256" key="1">
    <source>
        <dbReference type="ARBA" id="ARBA00005854"/>
    </source>
</evidence>
<accession>A0A1F6Y5K7</accession>
<reference evidence="7 8" key="1">
    <citation type="journal article" date="2016" name="Nat. Commun.">
        <title>Thousands of microbial genomes shed light on interconnected biogeochemical processes in an aquifer system.</title>
        <authorList>
            <person name="Anantharaman K."/>
            <person name="Brown C.T."/>
            <person name="Hug L.A."/>
            <person name="Sharon I."/>
            <person name="Castelle C.J."/>
            <person name="Probst A.J."/>
            <person name="Thomas B.C."/>
            <person name="Singh A."/>
            <person name="Wilkins M.J."/>
            <person name="Karaoz U."/>
            <person name="Brodie E.L."/>
            <person name="Williams K.H."/>
            <person name="Hubbard S.S."/>
            <person name="Banfield J.F."/>
        </authorList>
    </citation>
    <scope>NUCLEOTIDE SEQUENCE [LARGE SCALE GENOMIC DNA]</scope>
</reference>
<comment type="similarity">
    <text evidence="1 4">Belongs to the D-isomer specific 2-hydroxyacid dehydrogenase family.</text>
</comment>
<dbReference type="Gene3D" id="3.40.50.720">
    <property type="entry name" value="NAD(P)-binding Rossmann-like Domain"/>
    <property type="match status" value="2"/>
</dbReference>
<keyword evidence="2 4" id="KW-0560">Oxidoreductase</keyword>
<dbReference type="PANTHER" id="PTHR10996">
    <property type="entry name" value="2-HYDROXYACID DEHYDROGENASE-RELATED"/>
    <property type="match status" value="1"/>
</dbReference>
<dbReference type="Pfam" id="PF00389">
    <property type="entry name" value="2-Hacid_dh"/>
    <property type="match status" value="1"/>
</dbReference>
<dbReference type="SUPFAM" id="SSF52283">
    <property type="entry name" value="Formate/glycerate dehydrogenase catalytic domain-like"/>
    <property type="match status" value="1"/>
</dbReference>
<evidence type="ECO:0000256" key="4">
    <source>
        <dbReference type="RuleBase" id="RU003719"/>
    </source>
</evidence>
<dbReference type="GO" id="GO:0005829">
    <property type="term" value="C:cytosol"/>
    <property type="evidence" value="ECO:0007669"/>
    <property type="project" value="TreeGrafter"/>
</dbReference>
<dbReference type="InterPro" id="IPR029753">
    <property type="entry name" value="D-isomer_DH_CS"/>
</dbReference>
<dbReference type="Pfam" id="PF02826">
    <property type="entry name" value="2-Hacid_dh_C"/>
    <property type="match status" value="1"/>
</dbReference>
<dbReference type="AlphaFoldDB" id="A0A1F6Y5K7"/>
<evidence type="ECO:0000313" key="7">
    <source>
        <dbReference type="EMBL" id="OGJ01605.1"/>
    </source>
</evidence>
<evidence type="ECO:0000259" key="5">
    <source>
        <dbReference type="Pfam" id="PF00389"/>
    </source>
</evidence>
<dbReference type="Proteomes" id="UP000178645">
    <property type="component" value="Unassembled WGS sequence"/>
</dbReference>
<dbReference type="PANTHER" id="PTHR10996:SF283">
    <property type="entry name" value="GLYOXYLATE_HYDROXYPYRUVATE REDUCTASE B"/>
    <property type="match status" value="1"/>
</dbReference>
<dbReference type="GO" id="GO:0016618">
    <property type="term" value="F:hydroxypyruvate reductase [NAD(P)H] activity"/>
    <property type="evidence" value="ECO:0007669"/>
    <property type="project" value="TreeGrafter"/>
</dbReference>
<dbReference type="FunFam" id="3.40.50.720:FF:000203">
    <property type="entry name" value="D-3-phosphoglycerate dehydrogenase (SerA)"/>
    <property type="match status" value="1"/>
</dbReference>
<dbReference type="CDD" id="cd05301">
    <property type="entry name" value="GDH"/>
    <property type="match status" value="1"/>
</dbReference>